<protein>
    <recommendedName>
        <fullName evidence="3">Lipoprotein</fullName>
    </recommendedName>
</protein>
<keyword evidence="2" id="KW-1185">Reference proteome</keyword>
<dbReference type="PROSITE" id="PS51257">
    <property type="entry name" value="PROKAR_LIPOPROTEIN"/>
    <property type="match status" value="1"/>
</dbReference>
<dbReference type="EMBL" id="WQLW01000001">
    <property type="protein sequence ID" value="MVO07755.1"/>
    <property type="molecule type" value="Genomic_DNA"/>
</dbReference>
<proteinExistence type="predicted"/>
<dbReference type="OrthoDB" id="1189444at2"/>
<evidence type="ECO:0000313" key="2">
    <source>
        <dbReference type="Proteomes" id="UP000431264"/>
    </source>
</evidence>
<dbReference type="AlphaFoldDB" id="A0A6I4IDV7"/>
<sequence>MRQLLAFLTILVLYSCRQQSEPAKTSPNGTLLDSSAISTDLITDEKENNKTTEKQFDDWGKYQDALRNEILKGKKNKILKESFLQEMYIRNVVTISNDSVLVNIPFNIHEPDCGAPDAYSTDIHFSFKLDDKLLFPKKLSFTEYEHGCVDQERKLSGSFELLEETPNEVIYYSTQYKRTLVLFRSNKENGTTAFYFTGLGKNKINRQNVYTIIQEYNDEDENSIYPFTSWVLTTNEYENFIR</sequence>
<reference evidence="2" key="1">
    <citation type="submission" date="2019-05" db="EMBL/GenBank/DDBJ databases">
        <title>Flavobacterium profundi sp. nov., isolated from a deep-sea seamount.</title>
        <authorList>
            <person name="Zhang D.-C."/>
        </authorList>
    </citation>
    <scope>NUCLEOTIDE SEQUENCE [LARGE SCALE GENOMIC DNA]</scope>
    <source>
        <strain evidence="2">TP390</strain>
    </source>
</reference>
<comment type="caution">
    <text evidence="1">The sequence shown here is derived from an EMBL/GenBank/DDBJ whole genome shotgun (WGS) entry which is preliminary data.</text>
</comment>
<organism evidence="1 2">
    <name type="scientific">Flavobacterium profundi</name>
    <dbReference type="NCBI Taxonomy" id="1774945"/>
    <lineage>
        <taxon>Bacteria</taxon>
        <taxon>Pseudomonadati</taxon>
        <taxon>Bacteroidota</taxon>
        <taxon>Flavobacteriia</taxon>
        <taxon>Flavobacteriales</taxon>
        <taxon>Flavobacteriaceae</taxon>
        <taxon>Flavobacterium</taxon>
    </lineage>
</organism>
<gene>
    <name evidence="1" type="ORF">GOQ30_01090</name>
</gene>
<dbReference type="RefSeq" id="WP_140996169.1">
    <property type="nucleotide sequence ID" value="NZ_VDCZ01000001.1"/>
</dbReference>
<evidence type="ECO:0008006" key="3">
    <source>
        <dbReference type="Google" id="ProtNLM"/>
    </source>
</evidence>
<evidence type="ECO:0000313" key="1">
    <source>
        <dbReference type="EMBL" id="MVO07755.1"/>
    </source>
</evidence>
<accession>A0A6I4IDV7</accession>
<name>A0A6I4IDV7_9FLAO</name>
<dbReference type="Proteomes" id="UP000431264">
    <property type="component" value="Unassembled WGS sequence"/>
</dbReference>